<name>A0A4R0JVH7_9ACTN</name>
<accession>A0A4R0JVH7</accession>
<dbReference type="AlphaFoldDB" id="A0A4R0JVH7"/>
<dbReference type="RefSeq" id="WP_131365939.1">
    <property type="nucleotide sequence ID" value="NZ_SJKB01000023.1"/>
</dbReference>
<reference evidence="1 2" key="1">
    <citation type="submission" date="2019-02" db="EMBL/GenBank/DDBJ databases">
        <title>Kribbella capetownensis sp. nov. and Kribbella speibonae sp. nov., isolated from soil.</title>
        <authorList>
            <person name="Curtis S.M."/>
            <person name="Norton I."/>
            <person name="Everest G.J."/>
            <person name="Meyers P.R."/>
        </authorList>
    </citation>
    <scope>NUCLEOTIDE SEQUENCE [LARGE SCALE GENOMIC DNA]</scope>
    <source>
        <strain evidence="1 2">NRRL B-24813</strain>
    </source>
</reference>
<evidence type="ECO:0000313" key="2">
    <source>
        <dbReference type="Proteomes" id="UP000291144"/>
    </source>
</evidence>
<keyword evidence="2" id="KW-1185">Reference proteome</keyword>
<sequence length="500" mass="55228">MIGFNGMDREQLRALDAMDVWNLLRRAWHNVGDPLVAEEVLLRCWDLKSYSSFAEPRFLSSLRDSLTDGEDTPQTHVATAIAISAGWLSSDRLLTELGEDGRKRQYTPSSSVERQTLLGDRLIAEAADAWGAEVWHNMYFIHRWQPHRGGLELTGARSQLRELAQAKPAQWVRALPWLLCLGAPEPQVTDLTIEILQEHPELLDLVSGQREHLHPKVGIRVTGLLARLGPVALPEWAVDVASARLDRRRDNFPRPLAEPSCTWLSDRELEDLIRGAAKNATLTFVPWLTSQGTSEEEGLTTALLMFLERGFDEIDATHQSATGRRTAAPAVSLAHRIVAKKEERTLGADLVLLVTVAISTDLTLQFGDLAQVKKSERIAHPGRADDAWRIALDQLDDLLGMSSSAVYWLMSATGEVFVVPAKLLKALANAQAKQEQATLSIRYTAIRHAAIPLGAYLCDLLIGMWLGTADPAKLTSFQGGGPNTSPYAILELTVRRTIDG</sequence>
<dbReference type="Proteomes" id="UP000291144">
    <property type="component" value="Unassembled WGS sequence"/>
</dbReference>
<protein>
    <submittedName>
        <fullName evidence="1">Uncharacterized protein</fullName>
    </submittedName>
</protein>
<evidence type="ECO:0000313" key="1">
    <source>
        <dbReference type="EMBL" id="TCC51513.1"/>
    </source>
</evidence>
<dbReference type="OrthoDB" id="4313346at2"/>
<comment type="caution">
    <text evidence="1">The sequence shown here is derived from an EMBL/GenBank/DDBJ whole genome shotgun (WGS) entry which is preliminary data.</text>
</comment>
<organism evidence="1 2">
    <name type="scientific">Kribbella pittospori</name>
    <dbReference type="NCBI Taxonomy" id="722689"/>
    <lineage>
        <taxon>Bacteria</taxon>
        <taxon>Bacillati</taxon>
        <taxon>Actinomycetota</taxon>
        <taxon>Actinomycetes</taxon>
        <taxon>Propionibacteriales</taxon>
        <taxon>Kribbellaceae</taxon>
        <taxon>Kribbella</taxon>
    </lineage>
</organism>
<proteinExistence type="predicted"/>
<gene>
    <name evidence="1" type="ORF">E0H73_41080</name>
</gene>
<dbReference type="EMBL" id="SJKB01000023">
    <property type="protein sequence ID" value="TCC51513.1"/>
    <property type="molecule type" value="Genomic_DNA"/>
</dbReference>